<reference evidence="9" key="1">
    <citation type="submission" date="2023-02" db="EMBL/GenBank/DDBJ databases">
        <title>Georgenia sp.10Sc9-8, isolated from a soil sample collected from the Taklamakan desert.</title>
        <authorList>
            <person name="Liu S."/>
        </authorList>
    </citation>
    <scope>NUCLEOTIDE SEQUENCE</scope>
    <source>
        <strain evidence="9">10Sc9-8</strain>
    </source>
</reference>
<evidence type="ECO:0000259" key="8">
    <source>
        <dbReference type="Pfam" id="PF03176"/>
    </source>
</evidence>
<evidence type="ECO:0000256" key="4">
    <source>
        <dbReference type="ARBA" id="ARBA00022989"/>
    </source>
</evidence>
<dbReference type="PANTHER" id="PTHR33406:SF13">
    <property type="entry name" value="MEMBRANE PROTEIN YDFJ"/>
    <property type="match status" value="1"/>
</dbReference>
<evidence type="ECO:0000256" key="6">
    <source>
        <dbReference type="SAM" id="Coils"/>
    </source>
</evidence>
<evidence type="ECO:0000313" key="10">
    <source>
        <dbReference type="Proteomes" id="UP001165561"/>
    </source>
</evidence>
<evidence type="ECO:0000313" key="9">
    <source>
        <dbReference type="EMBL" id="MDD9206464.1"/>
    </source>
</evidence>
<dbReference type="PANTHER" id="PTHR33406">
    <property type="entry name" value="MEMBRANE PROTEIN MJ1562-RELATED"/>
    <property type="match status" value="1"/>
</dbReference>
<dbReference type="Proteomes" id="UP001165561">
    <property type="component" value="Unassembled WGS sequence"/>
</dbReference>
<evidence type="ECO:0000256" key="1">
    <source>
        <dbReference type="ARBA" id="ARBA00004651"/>
    </source>
</evidence>
<feature type="transmembrane region" description="Helical" evidence="7">
    <location>
        <begin position="295"/>
        <end position="328"/>
    </location>
</feature>
<keyword evidence="4 7" id="KW-1133">Transmembrane helix</keyword>
<dbReference type="InterPro" id="IPR004869">
    <property type="entry name" value="MMPL_dom"/>
</dbReference>
<keyword evidence="3 7" id="KW-0812">Transmembrane</keyword>
<keyword evidence="6" id="KW-0175">Coiled coil</keyword>
<feature type="coiled-coil region" evidence="6">
    <location>
        <begin position="122"/>
        <end position="231"/>
    </location>
</feature>
<name>A0ABT5TWM6_9MICO</name>
<keyword evidence="5 7" id="KW-0472">Membrane</keyword>
<keyword evidence="10" id="KW-1185">Reference proteome</keyword>
<evidence type="ECO:0000256" key="2">
    <source>
        <dbReference type="ARBA" id="ARBA00022475"/>
    </source>
</evidence>
<accession>A0ABT5TWM6</accession>
<organism evidence="9 10">
    <name type="scientific">Georgenia halotolerans</name>
    <dbReference type="NCBI Taxonomy" id="3028317"/>
    <lineage>
        <taxon>Bacteria</taxon>
        <taxon>Bacillati</taxon>
        <taxon>Actinomycetota</taxon>
        <taxon>Actinomycetes</taxon>
        <taxon>Micrococcales</taxon>
        <taxon>Bogoriellaceae</taxon>
        <taxon>Georgenia</taxon>
    </lineage>
</organism>
<keyword evidence="2" id="KW-1003">Cell membrane</keyword>
<comment type="subcellular location">
    <subcellularLocation>
        <location evidence="1">Cell membrane</location>
        <topology evidence="1">Multi-pass membrane protein</topology>
    </subcellularLocation>
</comment>
<feature type="domain" description="Membrane transport protein MMPL" evidence="8">
    <location>
        <begin position="204"/>
        <end position="332"/>
    </location>
</feature>
<proteinExistence type="predicted"/>
<dbReference type="Gene3D" id="1.10.287.620">
    <property type="entry name" value="Helix Hairpins"/>
    <property type="match status" value="1"/>
</dbReference>
<evidence type="ECO:0000256" key="5">
    <source>
        <dbReference type="ARBA" id="ARBA00023136"/>
    </source>
</evidence>
<dbReference type="SUPFAM" id="SSF82866">
    <property type="entry name" value="Multidrug efflux transporter AcrB transmembrane domain"/>
    <property type="match status" value="1"/>
</dbReference>
<evidence type="ECO:0000256" key="7">
    <source>
        <dbReference type="SAM" id="Phobius"/>
    </source>
</evidence>
<dbReference type="EMBL" id="JARACI010000891">
    <property type="protein sequence ID" value="MDD9206464.1"/>
    <property type="molecule type" value="Genomic_DNA"/>
</dbReference>
<dbReference type="Pfam" id="PF03176">
    <property type="entry name" value="MMPL"/>
    <property type="match status" value="1"/>
</dbReference>
<comment type="caution">
    <text evidence="9">The sequence shown here is derived from an EMBL/GenBank/DDBJ whole genome shotgun (WGS) entry which is preliminary data.</text>
</comment>
<evidence type="ECO:0000256" key="3">
    <source>
        <dbReference type="ARBA" id="ARBA00022692"/>
    </source>
</evidence>
<feature type="non-terminal residue" evidence="9">
    <location>
        <position position="335"/>
    </location>
</feature>
<dbReference type="InterPro" id="IPR050545">
    <property type="entry name" value="Mycobact_MmpL"/>
</dbReference>
<gene>
    <name evidence="9" type="ORF">PU560_08270</name>
</gene>
<protein>
    <submittedName>
        <fullName evidence="9">MMPL family transporter</fullName>
    </submittedName>
</protein>
<sequence length="335" mass="35050">MAALLHRIGGWSARHRWAAVLTWLLIIALAATGAATLSQTLSDEFTIPGSRFQTVLEELEEEIPEAAGGIGTVTFSAEGGFSEEQRQAVADVTERWTELDGVIEASDPFAVQAELDAAPDELAQGRAELEAARAELEAGRAELEQGQAELDAGREQLAAQRAELEATREELPPPAVTAAEEELAAAEEQLQAAEEELAQGRAEIEQGEEELAAAERELAQAERMAELTDGVRQVSEDGSVAMTQVRFESSGGQLDPETTEEVQEIGDTLAADGVEVDYSAEIVSDLSSIMGPAELVGVAVAVVVLLVLLGSVLAAGLPLLTALVGVGVGLGAAMS</sequence>